<evidence type="ECO:0000256" key="8">
    <source>
        <dbReference type="ARBA" id="ARBA00022692"/>
    </source>
</evidence>
<evidence type="ECO:0000256" key="4">
    <source>
        <dbReference type="ARBA" id="ARBA00006263"/>
    </source>
</evidence>
<sequence>MNAAVPVAIALALDAAIAEPPRRLHPVALFGSLVAVFDREWSRPRIAGLAVAAALPLLAAATVALAVEVAVRLHPVAGALAAGIVVFAATSLRMLTETATEVVAATETDLSAARERLRWLAGRDAADLSAAEVRSAAVESAAENLADGAVAALLAFALLAPVSLPAGAAAAVWVKAVNTLDSMLGYPDKAHGTASARLDDAVMWIPARVSAGLLAVAALVPLSGAGARRRLASLSAARRWAAAPPSPNSGWPMATLAAVVDARLEKPGVYVLNPDAALPSVETSRAGVRVVRAAGVLAFLLAALLAGVGYAFAPEVVAWL</sequence>
<feature type="transmembrane region" description="Helical" evidence="11">
    <location>
        <begin position="149"/>
        <end position="174"/>
    </location>
</feature>
<comment type="caution">
    <text evidence="11">Lacks conserved residue(s) required for the propagation of feature annotation.</text>
</comment>
<organism evidence="12 13">
    <name type="scientific">Halorussus limi</name>
    <dbReference type="NCBI Taxonomy" id="2938695"/>
    <lineage>
        <taxon>Archaea</taxon>
        <taxon>Methanobacteriati</taxon>
        <taxon>Methanobacteriota</taxon>
        <taxon>Stenosarchaea group</taxon>
        <taxon>Halobacteria</taxon>
        <taxon>Halobacteriales</taxon>
        <taxon>Haladaptataceae</taxon>
        <taxon>Halorussus</taxon>
    </lineage>
</organism>
<evidence type="ECO:0000256" key="5">
    <source>
        <dbReference type="ARBA" id="ARBA00016185"/>
    </source>
</evidence>
<dbReference type="AlphaFoldDB" id="A0A8U0HPI8"/>
<dbReference type="PANTHER" id="PTHR34308:SF1">
    <property type="entry name" value="COBALAMIN BIOSYNTHESIS PROTEIN CBIB"/>
    <property type="match status" value="1"/>
</dbReference>
<proteinExistence type="inferred from homology"/>
<feature type="transmembrane region" description="Helical" evidence="11">
    <location>
        <begin position="76"/>
        <end position="95"/>
    </location>
</feature>
<comment type="pathway">
    <text evidence="3 11">Cofactor biosynthesis; adenosylcobalamin biosynthesis.</text>
</comment>
<dbReference type="HAMAP" id="MF_00024">
    <property type="entry name" value="CobD_CbiB"/>
    <property type="match status" value="1"/>
</dbReference>
<dbReference type="RefSeq" id="WP_248648929.1">
    <property type="nucleotide sequence ID" value="NZ_CP096659.1"/>
</dbReference>
<keyword evidence="9 11" id="KW-1133">Transmembrane helix</keyword>
<dbReference type="GO" id="GO:0015420">
    <property type="term" value="F:ABC-type vitamin B12 transporter activity"/>
    <property type="evidence" value="ECO:0007669"/>
    <property type="project" value="UniProtKB-UniRule"/>
</dbReference>
<dbReference type="GO" id="GO:0048472">
    <property type="term" value="F:threonine-phosphate decarboxylase activity"/>
    <property type="evidence" value="ECO:0007669"/>
    <property type="project" value="InterPro"/>
</dbReference>
<protein>
    <recommendedName>
        <fullName evidence="5 11">Probable cobalamin biosynthesis protein CobD</fullName>
    </recommendedName>
</protein>
<dbReference type="InterPro" id="IPR004485">
    <property type="entry name" value="Cobalamin_biosynth_CobD/CbiB"/>
</dbReference>
<keyword evidence="8 11" id="KW-0812">Transmembrane</keyword>
<evidence type="ECO:0000256" key="6">
    <source>
        <dbReference type="ARBA" id="ARBA00022475"/>
    </source>
</evidence>
<reference evidence="12 13" key="1">
    <citation type="submission" date="2022-04" db="EMBL/GenBank/DDBJ databases">
        <title>Diverse halophilic archaea isolated from saline environments.</title>
        <authorList>
            <person name="Cui H.-L."/>
        </authorList>
    </citation>
    <scope>NUCLEOTIDE SEQUENCE [LARGE SCALE GENOMIC DNA]</scope>
    <source>
        <strain evidence="12 13">XZYJT49</strain>
    </source>
</reference>
<dbReference type="GO" id="GO:0005886">
    <property type="term" value="C:plasma membrane"/>
    <property type="evidence" value="ECO:0007669"/>
    <property type="project" value="UniProtKB-SubCell"/>
</dbReference>
<dbReference type="GO" id="GO:0009236">
    <property type="term" value="P:cobalamin biosynthetic process"/>
    <property type="evidence" value="ECO:0007669"/>
    <property type="project" value="UniProtKB-UniRule"/>
</dbReference>
<comment type="similarity">
    <text evidence="4 11">Belongs to the CobD/CbiB family.</text>
</comment>
<keyword evidence="7 11" id="KW-0169">Cobalamin biosynthesis</keyword>
<dbReference type="Proteomes" id="UP000830729">
    <property type="component" value="Chromosome"/>
</dbReference>
<keyword evidence="6 11" id="KW-1003">Cell membrane</keyword>
<evidence type="ECO:0000256" key="2">
    <source>
        <dbReference type="ARBA" id="ARBA00004651"/>
    </source>
</evidence>
<evidence type="ECO:0000256" key="11">
    <source>
        <dbReference type="HAMAP-Rule" id="MF_00024"/>
    </source>
</evidence>
<dbReference type="Pfam" id="PF03186">
    <property type="entry name" value="CobD_Cbib"/>
    <property type="match status" value="1"/>
</dbReference>
<evidence type="ECO:0000313" key="13">
    <source>
        <dbReference type="Proteomes" id="UP000830729"/>
    </source>
</evidence>
<dbReference type="GeneID" id="72185521"/>
<evidence type="ECO:0000256" key="9">
    <source>
        <dbReference type="ARBA" id="ARBA00022989"/>
    </source>
</evidence>
<dbReference type="PANTHER" id="PTHR34308">
    <property type="entry name" value="COBALAMIN BIOSYNTHESIS PROTEIN CBIB"/>
    <property type="match status" value="1"/>
</dbReference>
<feature type="transmembrane region" description="Helical" evidence="11">
    <location>
        <begin position="46"/>
        <end position="67"/>
    </location>
</feature>
<evidence type="ECO:0000256" key="10">
    <source>
        <dbReference type="ARBA" id="ARBA00023136"/>
    </source>
</evidence>
<dbReference type="KEGG" id="halx:M0R89_09940"/>
<comment type="subcellular location">
    <subcellularLocation>
        <location evidence="2 11">Cell membrane</location>
        <topology evidence="2 11">Multi-pass membrane protein</topology>
    </subcellularLocation>
</comment>
<evidence type="ECO:0000256" key="3">
    <source>
        <dbReference type="ARBA" id="ARBA00004953"/>
    </source>
</evidence>
<feature type="transmembrane region" description="Helical" evidence="11">
    <location>
        <begin position="290"/>
        <end position="313"/>
    </location>
</feature>
<name>A0A8U0HPI8_9EURY</name>
<dbReference type="EMBL" id="CP096659">
    <property type="protein sequence ID" value="UPV72870.1"/>
    <property type="molecule type" value="Genomic_DNA"/>
</dbReference>
<evidence type="ECO:0000256" key="7">
    <source>
        <dbReference type="ARBA" id="ARBA00022573"/>
    </source>
</evidence>
<comment type="function">
    <text evidence="1 11">Converts cobyric acid to cobinamide by the addition of aminopropanol on the F carboxylic group.</text>
</comment>
<dbReference type="NCBIfam" id="TIGR00380">
    <property type="entry name" value="cobal_cbiB"/>
    <property type="match status" value="1"/>
</dbReference>
<gene>
    <name evidence="12" type="primary">cbiB</name>
    <name evidence="11" type="synonym">cobD</name>
    <name evidence="12" type="ORF">M0R89_09940</name>
</gene>
<evidence type="ECO:0000256" key="1">
    <source>
        <dbReference type="ARBA" id="ARBA00003384"/>
    </source>
</evidence>
<accession>A0A8U0HPI8</accession>
<evidence type="ECO:0000313" key="12">
    <source>
        <dbReference type="EMBL" id="UPV72870.1"/>
    </source>
</evidence>
<keyword evidence="10 11" id="KW-0472">Membrane</keyword>
<keyword evidence="13" id="KW-1185">Reference proteome</keyword>